<gene>
    <name evidence="4" type="ORF">ASD8599_01574</name>
</gene>
<protein>
    <recommendedName>
        <fullName evidence="3">Teneurin-like YD-shell domain-containing protein</fullName>
    </recommendedName>
</protein>
<dbReference type="OrthoDB" id="7876417at2"/>
<name>A0A2R8BCV1_9RHOB</name>
<keyword evidence="1" id="KW-0677">Repeat</keyword>
<reference evidence="4 5" key="1">
    <citation type="submission" date="2018-03" db="EMBL/GenBank/DDBJ databases">
        <authorList>
            <person name="Keele B.F."/>
        </authorList>
    </citation>
    <scope>NUCLEOTIDE SEQUENCE [LARGE SCALE GENOMIC DNA]</scope>
    <source>
        <strain evidence="4 5">CECT 8599</strain>
    </source>
</reference>
<evidence type="ECO:0000259" key="3">
    <source>
        <dbReference type="Pfam" id="PF25023"/>
    </source>
</evidence>
<dbReference type="EMBL" id="OMOR01000001">
    <property type="protein sequence ID" value="SPH20833.1"/>
    <property type="molecule type" value="Genomic_DNA"/>
</dbReference>
<dbReference type="PANTHER" id="PTHR32305:SF15">
    <property type="entry name" value="PROTEIN RHSA-RELATED"/>
    <property type="match status" value="1"/>
</dbReference>
<feature type="region of interest" description="Disordered" evidence="2">
    <location>
        <begin position="184"/>
        <end position="214"/>
    </location>
</feature>
<proteinExistence type="predicted"/>
<dbReference type="InterPro" id="IPR056823">
    <property type="entry name" value="TEN-like_YD-shell"/>
</dbReference>
<dbReference type="NCBIfam" id="TIGR03696">
    <property type="entry name" value="Rhs_assc_core"/>
    <property type="match status" value="1"/>
</dbReference>
<sequence>MSGENRPPSVALGVNASGYVYGADGTRLKKLEQIGTQPQSTTLYVGGVEIRDPGMYEVVLAYPHENVRLKFANDNRPPEVSYLFRDHLNSVRMIADESQAIEERSTYKPFGEENESVLAASKAQETIGWIGERHDAGAGLQYLNARYYDPELGLFTQPDWFEVTMAGVGTNRYSYSANDPVNFMDPGGNERYDGSLNPEQEEEGKADAEHERQDLDSRHAELTSVEAKMMKGKELNNREKFARRHVARRFYVEPKDVTIEQIRTTISDNRKAREILGDYCYGALFSHASRSSLPSKAKSFVNPNQKEDVVYFNDSYFGKKAANGKIIGHEISHLAFGSSDVMTGQLKPRTGSRKIDGVFYSEFYGRLGINKANKHGTTVNDHPNSAVGGC</sequence>
<dbReference type="RefSeq" id="WP_108827985.1">
    <property type="nucleotide sequence ID" value="NZ_OMOR01000001.1"/>
</dbReference>
<evidence type="ECO:0000256" key="1">
    <source>
        <dbReference type="ARBA" id="ARBA00022737"/>
    </source>
</evidence>
<feature type="compositionally biased region" description="Basic and acidic residues" evidence="2">
    <location>
        <begin position="203"/>
        <end position="214"/>
    </location>
</feature>
<organism evidence="4 5">
    <name type="scientific">Ascidiaceihabitans donghaensis</name>
    <dbReference type="NCBI Taxonomy" id="1510460"/>
    <lineage>
        <taxon>Bacteria</taxon>
        <taxon>Pseudomonadati</taxon>
        <taxon>Pseudomonadota</taxon>
        <taxon>Alphaproteobacteria</taxon>
        <taxon>Rhodobacterales</taxon>
        <taxon>Paracoccaceae</taxon>
        <taxon>Ascidiaceihabitans</taxon>
    </lineage>
</organism>
<dbReference type="Proteomes" id="UP000244880">
    <property type="component" value="Unassembled WGS sequence"/>
</dbReference>
<dbReference type="Pfam" id="PF25023">
    <property type="entry name" value="TEN_YD-shell"/>
    <property type="match status" value="1"/>
</dbReference>
<keyword evidence="5" id="KW-1185">Reference proteome</keyword>
<accession>A0A2R8BCV1</accession>
<dbReference type="AlphaFoldDB" id="A0A2R8BCV1"/>
<dbReference type="InterPro" id="IPR050708">
    <property type="entry name" value="T6SS_VgrG/RHS"/>
</dbReference>
<feature type="domain" description="Teneurin-like YD-shell" evidence="3">
    <location>
        <begin position="80"/>
        <end position="181"/>
    </location>
</feature>
<evidence type="ECO:0000313" key="4">
    <source>
        <dbReference type="EMBL" id="SPH20833.1"/>
    </source>
</evidence>
<evidence type="ECO:0000313" key="5">
    <source>
        <dbReference type="Proteomes" id="UP000244880"/>
    </source>
</evidence>
<dbReference type="PANTHER" id="PTHR32305">
    <property type="match status" value="1"/>
</dbReference>
<dbReference type="Gene3D" id="2.180.10.10">
    <property type="entry name" value="RHS repeat-associated core"/>
    <property type="match status" value="1"/>
</dbReference>
<evidence type="ECO:0000256" key="2">
    <source>
        <dbReference type="SAM" id="MobiDB-lite"/>
    </source>
</evidence>
<dbReference type="InterPro" id="IPR022385">
    <property type="entry name" value="Rhs_assc_core"/>
</dbReference>